<keyword evidence="2" id="KW-0689">Ribosomal protein</keyword>
<comment type="similarity">
    <text evidence="1">Belongs to the universal ribosomal protein uS11 family.</text>
</comment>
<reference evidence="5 6" key="1">
    <citation type="journal article" date="2019" name="Genome Biol. Evol.">
        <title>Insights into the evolution of the New World diploid cottons (Gossypium, subgenus Houzingenia) based on genome sequencing.</title>
        <authorList>
            <person name="Grover C.E."/>
            <person name="Arick M.A. 2nd"/>
            <person name="Thrash A."/>
            <person name="Conover J.L."/>
            <person name="Sanders W.S."/>
            <person name="Peterson D.G."/>
            <person name="Frelichowski J.E."/>
            <person name="Scheffler J.A."/>
            <person name="Scheffler B.E."/>
            <person name="Wendel J.F."/>
        </authorList>
    </citation>
    <scope>NUCLEOTIDE SEQUENCE [LARGE SCALE GENOMIC DNA]</scope>
    <source>
        <strain evidence="5">27</strain>
        <tissue evidence="5">Leaf</tissue>
    </source>
</reference>
<dbReference type="Proteomes" id="UP000593561">
    <property type="component" value="Unassembled WGS sequence"/>
</dbReference>
<evidence type="ECO:0000313" key="5">
    <source>
        <dbReference type="EMBL" id="MBA0632085.1"/>
    </source>
</evidence>
<feature type="region of interest" description="Disordered" evidence="4">
    <location>
        <begin position="1"/>
        <end position="21"/>
    </location>
</feature>
<evidence type="ECO:0000256" key="2">
    <source>
        <dbReference type="ARBA" id="ARBA00022980"/>
    </source>
</evidence>
<evidence type="ECO:0000256" key="1">
    <source>
        <dbReference type="ARBA" id="ARBA00006194"/>
    </source>
</evidence>
<name>A0A7J8T209_GOSDV</name>
<keyword evidence="6" id="KW-1185">Reference proteome</keyword>
<dbReference type="GO" id="GO:0006412">
    <property type="term" value="P:translation"/>
    <property type="evidence" value="ECO:0007669"/>
    <property type="project" value="InterPro"/>
</dbReference>
<evidence type="ECO:0000256" key="4">
    <source>
        <dbReference type="SAM" id="MobiDB-lite"/>
    </source>
</evidence>
<gene>
    <name evidence="5" type="ORF">Godav_000890</name>
</gene>
<dbReference type="GO" id="GO:0005840">
    <property type="term" value="C:ribosome"/>
    <property type="evidence" value="ECO:0007669"/>
    <property type="project" value="UniProtKB-KW"/>
</dbReference>
<evidence type="ECO:0000313" key="6">
    <source>
        <dbReference type="Proteomes" id="UP000593561"/>
    </source>
</evidence>
<dbReference type="EMBL" id="JABFAC010000013">
    <property type="protein sequence ID" value="MBA0632085.1"/>
    <property type="molecule type" value="Genomic_DNA"/>
</dbReference>
<protein>
    <submittedName>
        <fullName evidence="5">Uncharacterized protein</fullName>
    </submittedName>
</protein>
<proteinExistence type="inferred from homology"/>
<dbReference type="SUPFAM" id="SSF53137">
    <property type="entry name" value="Translational machinery components"/>
    <property type="match status" value="1"/>
</dbReference>
<evidence type="ECO:0000256" key="3">
    <source>
        <dbReference type="ARBA" id="ARBA00023274"/>
    </source>
</evidence>
<dbReference type="Pfam" id="PF00411">
    <property type="entry name" value="Ribosomal_S11"/>
    <property type="match status" value="1"/>
</dbReference>
<dbReference type="InterPro" id="IPR036967">
    <property type="entry name" value="Ribosomal_uS11_sf"/>
</dbReference>
<dbReference type="GO" id="GO:0003735">
    <property type="term" value="F:structural constituent of ribosome"/>
    <property type="evidence" value="ECO:0007669"/>
    <property type="project" value="InterPro"/>
</dbReference>
<keyword evidence="3" id="KW-0687">Ribonucleoprotein</keyword>
<comment type="caution">
    <text evidence="5">The sequence shown here is derived from an EMBL/GenBank/DDBJ whole genome shotgun (WGS) entry which is preliminary data.</text>
</comment>
<dbReference type="GO" id="GO:1990904">
    <property type="term" value="C:ribonucleoprotein complex"/>
    <property type="evidence" value="ECO:0007669"/>
    <property type="project" value="UniProtKB-KW"/>
</dbReference>
<dbReference type="InterPro" id="IPR001971">
    <property type="entry name" value="Ribosomal_uS11"/>
</dbReference>
<dbReference type="AlphaFoldDB" id="A0A7J8T209"/>
<dbReference type="Gene3D" id="3.30.420.80">
    <property type="entry name" value="Ribosomal protein S11"/>
    <property type="match status" value="1"/>
</dbReference>
<accession>A0A7J8T209</accession>
<sequence length="159" mass="17316">MEKPIPKVGSHKNGCSSARKSTSRIPKGVIQVQASFNNTIVILTDVWGWVISWSSIDTCGFNGIRKGTPCASQTEVGNAIRAVVDQGQADTIGSAMRRALLGELEGTCITCAKSEKIPHEYSTIVGQWFTEFMRANPAVQQPPPLVVYLVAPRIFKQLK</sequence>
<organism evidence="5 6">
    <name type="scientific">Gossypium davidsonii</name>
    <name type="common">Davidson's cotton</name>
    <name type="synonym">Gossypium klotzschianum subsp. davidsonii</name>
    <dbReference type="NCBI Taxonomy" id="34287"/>
    <lineage>
        <taxon>Eukaryota</taxon>
        <taxon>Viridiplantae</taxon>
        <taxon>Streptophyta</taxon>
        <taxon>Embryophyta</taxon>
        <taxon>Tracheophyta</taxon>
        <taxon>Spermatophyta</taxon>
        <taxon>Magnoliopsida</taxon>
        <taxon>eudicotyledons</taxon>
        <taxon>Gunneridae</taxon>
        <taxon>Pentapetalae</taxon>
        <taxon>rosids</taxon>
        <taxon>malvids</taxon>
        <taxon>Malvales</taxon>
        <taxon>Malvaceae</taxon>
        <taxon>Malvoideae</taxon>
        <taxon>Gossypium</taxon>
    </lineage>
</organism>